<sequence length="865" mass="88631">MIRRRTRAFVAVAAAASVTAAVLVAGPGYDAARVRMSSGAVWLASSGTGEVSLVDGTTGEVRGHTRVAAPGTALSVARLGSAAFVANRKTGQLSRVDSATEQVSPSGADLPASDGLVVKTTPDVVHGIDVRSGTVVSVDPHTLRSSGDRTRLAERLQPDSVVVDGGGRLWAIDADTGDLVWLADGKRRSRPAEAGNSRLTVTTGRPVLVDPERDVAELLHPGTGVVAGTVRPGLDAGDVVAVSGSADRSRVLIANSTRGELVVCAFDPRSCTAPVKVAAEGADLGTPVEVDDHAVVPDYSTGEATVVDLADGSVVSQRLLFAGPVRFELVVHDNLVFFNDPNSNAAGVLKLTGDVMTITKHAEAPTGDDGVGQQTDPRAQQAQQETKIGQPERTPAPGLTGQPALPDSSTPEPKASIVVTPGNRGAVGDEFELTMTFLPAVIADADWQFGDGTTGRGATVRHRWQQAGEHTVEAVATLGSGQRVTARTTIVVDPAGTPPQITGLSVQRPKPVVGELVRISAGTSGRPDMWAWTVTRAGRNRPEATAGTAEFSHRFTTAGQYTVSLTITRGTTTATSSQEVTVARGAVEGWGRNRSGVLDIPPAATSGVIAVAAGDAHALALKADGSVIAWGDNSWGQVEVPPEASSGVVAIDAGQAHSLALKADGTVIGWGGKGVKDLEVVPPAARSDVIAISAGFDFGLVLKKDGSVVSWGASPGNVEVPPAARSDVIAISAGFLHCLALKADGSVIGWEGDEGGHESATTTPPEARAGVVAVAANGWSSLALKSDGSVIGWGDNDWNQISIPQEAKSGVIAIDTSLTHSVALKSNGTVLAWGANDFAQTAVPPQYNSGVLSVSAGKQYNLVLV</sequence>
<dbReference type="InterPro" id="IPR009091">
    <property type="entry name" value="RCC1/BLIP-II"/>
</dbReference>
<dbReference type="SUPFAM" id="SSF50985">
    <property type="entry name" value="RCC1/BLIP-II"/>
    <property type="match status" value="1"/>
</dbReference>
<reference evidence="4 5" key="1">
    <citation type="submission" date="2020-03" db="EMBL/GenBank/DDBJ databases">
        <title>Isolation and identification of active actinomycetes.</title>
        <authorList>
            <person name="Sun X."/>
        </authorList>
    </citation>
    <scope>NUCLEOTIDE SEQUENCE [LARGE SCALE GENOMIC DNA]</scope>
    <source>
        <strain evidence="4 5">NEAU-D13</strain>
    </source>
</reference>
<evidence type="ECO:0000256" key="1">
    <source>
        <dbReference type="SAM" id="MobiDB-lite"/>
    </source>
</evidence>
<dbReference type="Gene3D" id="2.130.10.30">
    <property type="entry name" value="Regulator of chromosome condensation 1/beta-lactamase-inhibitor protein II"/>
    <property type="match status" value="2"/>
</dbReference>
<name>A0A7C9VP53_9PSEU</name>
<feature type="region of interest" description="Disordered" evidence="1">
    <location>
        <begin position="96"/>
        <end position="115"/>
    </location>
</feature>
<dbReference type="PROSITE" id="PS50012">
    <property type="entry name" value="RCC1_3"/>
    <property type="match status" value="4"/>
</dbReference>
<feature type="domain" description="PKD" evidence="3">
    <location>
        <begin position="447"/>
        <end position="492"/>
    </location>
</feature>
<feature type="domain" description="PKD" evidence="3">
    <location>
        <begin position="513"/>
        <end position="582"/>
    </location>
</feature>
<proteinExistence type="predicted"/>
<keyword evidence="2" id="KW-0732">Signal</keyword>
<feature type="region of interest" description="Disordered" evidence="1">
    <location>
        <begin position="362"/>
        <end position="418"/>
    </location>
</feature>
<dbReference type="SUPFAM" id="SSF63825">
    <property type="entry name" value="YWTD domain"/>
    <property type="match status" value="1"/>
</dbReference>
<dbReference type="GO" id="GO:0005975">
    <property type="term" value="P:carbohydrate metabolic process"/>
    <property type="evidence" value="ECO:0007669"/>
    <property type="project" value="UniProtKB-ARBA"/>
</dbReference>
<dbReference type="Pfam" id="PF18911">
    <property type="entry name" value="PKD_4"/>
    <property type="match status" value="1"/>
</dbReference>
<feature type="signal peptide" evidence="2">
    <location>
        <begin position="1"/>
        <end position="20"/>
    </location>
</feature>
<dbReference type="InterPro" id="IPR035986">
    <property type="entry name" value="PKD_dom_sf"/>
</dbReference>
<evidence type="ECO:0000313" key="5">
    <source>
        <dbReference type="Proteomes" id="UP000481360"/>
    </source>
</evidence>
<dbReference type="GO" id="GO:0005737">
    <property type="term" value="C:cytoplasm"/>
    <property type="evidence" value="ECO:0007669"/>
    <property type="project" value="TreeGrafter"/>
</dbReference>
<dbReference type="PANTHER" id="PTHR45982">
    <property type="entry name" value="REGULATOR OF CHROMOSOME CONDENSATION"/>
    <property type="match status" value="1"/>
</dbReference>
<dbReference type="SMART" id="SM00089">
    <property type="entry name" value="PKD"/>
    <property type="match status" value="2"/>
</dbReference>
<dbReference type="InterPro" id="IPR000408">
    <property type="entry name" value="Reg_chr_condens"/>
</dbReference>
<dbReference type="SUPFAM" id="SSF49299">
    <property type="entry name" value="PKD domain"/>
    <property type="match status" value="2"/>
</dbReference>
<dbReference type="InterPro" id="IPR015943">
    <property type="entry name" value="WD40/YVTN_repeat-like_dom_sf"/>
</dbReference>
<dbReference type="AlphaFoldDB" id="A0A7C9VP53"/>
<dbReference type="PANTHER" id="PTHR45982:SF1">
    <property type="entry name" value="REGULATOR OF CHROMOSOME CONDENSATION"/>
    <property type="match status" value="1"/>
</dbReference>
<dbReference type="PROSITE" id="PS50093">
    <property type="entry name" value="PKD"/>
    <property type="match status" value="2"/>
</dbReference>
<evidence type="ECO:0000313" key="4">
    <source>
        <dbReference type="EMBL" id="NGY60413.1"/>
    </source>
</evidence>
<dbReference type="Gene3D" id="2.130.10.10">
    <property type="entry name" value="YVTN repeat-like/Quinoprotein amine dehydrogenase"/>
    <property type="match status" value="2"/>
</dbReference>
<dbReference type="InterPro" id="IPR051553">
    <property type="entry name" value="Ran_GTPase-activating"/>
</dbReference>
<dbReference type="GO" id="GO:0005085">
    <property type="term" value="F:guanyl-nucleotide exchange factor activity"/>
    <property type="evidence" value="ECO:0007669"/>
    <property type="project" value="TreeGrafter"/>
</dbReference>
<evidence type="ECO:0000256" key="2">
    <source>
        <dbReference type="SAM" id="SignalP"/>
    </source>
</evidence>
<accession>A0A7C9VP53</accession>
<organism evidence="4 5">
    <name type="scientific">Lentzea alba</name>
    <dbReference type="NCBI Taxonomy" id="2714351"/>
    <lineage>
        <taxon>Bacteria</taxon>
        <taxon>Bacillati</taxon>
        <taxon>Actinomycetota</taxon>
        <taxon>Actinomycetes</taxon>
        <taxon>Pseudonocardiales</taxon>
        <taxon>Pseudonocardiaceae</taxon>
        <taxon>Lentzea</taxon>
    </lineage>
</organism>
<comment type="caution">
    <text evidence="4">The sequence shown here is derived from an EMBL/GenBank/DDBJ whole genome shotgun (WGS) entry which is preliminary data.</text>
</comment>
<keyword evidence="5" id="KW-1185">Reference proteome</keyword>
<dbReference type="Pfam" id="PF13540">
    <property type="entry name" value="RCC1_2"/>
    <property type="match status" value="5"/>
</dbReference>
<dbReference type="Gene3D" id="2.60.40.10">
    <property type="entry name" value="Immunoglobulins"/>
    <property type="match status" value="1"/>
</dbReference>
<feature type="compositionally biased region" description="Polar residues" evidence="1">
    <location>
        <begin position="96"/>
        <end position="105"/>
    </location>
</feature>
<dbReference type="InterPro" id="IPR000601">
    <property type="entry name" value="PKD_dom"/>
</dbReference>
<protein>
    <submittedName>
        <fullName evidence="4">PKD domain-containing protein</fullName>
    </submittedName>
</protein>
<evidence type="ECO:0000259" key="3">
    <source>
        <dbReference type="PROSITE" id="PS50093"/>
    </source>
</evidence>
<gene>
    <name evidence="4" type="ORF">G7043_15905</name>
</gene>
<dbReference type="Proteomes" id="UP000481360">
    <property type="component" value="Unassembled WGS sequence"/>
</dbReference>
<dbReference type="InterPro" id="IPR022409">
    <property type="entry name" value="PKD/Chitinase_dom"/>
</dbReference>
<feature type="chain" id="PRO_5038810255" evidence="2">
    <location>
        <begin position="21"/>
        <end position="865"/>
    </location>
</feature>
<dbReference type="RefSeq" id="WP_166046454.1">
    <property type="nucleotide sequence ID" value="NZ_JAAMPJ010000004.1"/>
</dbReference>
<dbReference type="InterPro" id="IPR013783">
    <property type="entry name" value="Ig-like_fold"/>
</dbReference>
<dbReference type="EMBL" id="JAAMPJ010000004">
    <property type="protein sequence ID" value="NGY60413.1"/>
    <property type="molecule type" value="Genomic_DNA"/>
</dbReference>